<dbReference type="InterPro" id="IPR050927">
    <property type="entry name" value="TRPM"/>
</dbReference>
<dbReference type="Gene3D" id="3.30.60.90">
    <property type="match status" value="1"/>
</dbReference>
<dbReference type="SMART" id="SM00291">
    <property type="entry name" value="ZnF_ZZ"/>
    <property type="match status" value="1"/>
</dbReference>
<organism evidence="8 9">
    <name type="scientific">Mytilus galloprovincialis</name>
    <name type="common">Mediterranean mussel</name>
    <dbReference type="NCBI Taxonomy" id="29158"/>
    <lineage>
        <taxon>Eukaryota</taxon>
        <taxon>Metazoa</taxon>
        <taxon>Spiralia</taxon>
        <taxon>Lophotrochozoa</taxon>
        <taxon>Mollusca</taxon>
        <taxon>Bivalvia</taxon>
        <taxon>Autobranchia</taxon>
        <taxon>Pteriomorphia</taxon>
        <taxon>Mytilida</taxon>
        <taxon>Mytiloidea</taxon>
        <taxon>Mytilidae</taxon>
        <taxon>Mytilinae</taxon>
        <taxon>Mytilus</taxon>
    </lineage>
</organism>
<keyword evidence="9" id="KW-1185">Reference proteome</keyword>
<keyword evidence="1" id="KW-0479">Metal-binding</keyword>
<dbReference type="GO" id="GO:0030001">
    <property type="term" value="P:metal ion transport"/>
    <property type="evidence" value="ECO:0007669"/>
    <property type="project" value="TreeGrafter"/>
</dbReference>
<evidence type="ECO:0000256" key="5">
    <source>
        <dbReference type="SAM" id="MobiDB-lite"/>
    </source>
</evidence>
<dbReference type="GO" id="GO:0005886">
    <property type="term" value="C:plasma membrane"/>
    <property type="evidence" value="ECO:0007669"/>
    <property type="project" value="TreeGrafter"/>
</dbReference>
<feature type="transmembrane region" description="Helical" evidence="6">
    <location>
        <begin position="946"/>
        <end position="971"/>
    </location>
</feature>
<dbReference type="SUPFAM" id="SSF57850">
    <property type="entry name" value="RING/U-box"/>
    <property type="match status" value="1"/>
</dbReference>
<protein>
    <recommendedName>
        <fullName evidence="7">ZZ-type domain-containing protein</fullName>
    </recommendedName>
</protein>
<evidence type="ECO:0000256" key="2">
    <source>
        <dbReference type="ARBA" id="ARBA00022771"/>
    </source>
</evidence>
<keyword evidence="6" id="KW-0472">Membrane</keyword>
<sequence>MEHIPLLHLPVMEEEPVSKQTSREDNDLESKAKEPEDKKDNKIAKEIQGDLISQDGSFEYRKFNGYRVLNAYYGEKVKTDLRVIREKGDKNKASEDESLGTIVDVDYKAGEVKVQWDKNVHESPDTFRTDKHNQYELLLFDNAQSGVKHEHFSCDDCKQNPLLGIRWKCLICADYNLCTKCYITDRHDTEHIFYRLICPNSKSVQMPPRPDKVECAKAESAGILTFSTVQLRSISTDSKKNGIVKYYTNNRSTVGVQWKDKFEGNQHDEIKITDLVLKDGGKFRYYPDHLPILVQSADDYFEVDVHDCKPHEKIEVRIWHNVQNMQKKKKRTFKPTLYLIFANPWNDDNVKNLELMGEIIDFAKTTKLPCHIIGQRVLFHSGSTTTVCIHYKTHKDTINELIVRGFKTFQRGDIIVDENEKDEIDYFKKMASYSIGEDVLPVIISMSNGVIQTEVRDLQIPIIRLMKNTQDVSLIWPREGAYETKREHKTDTRKPWRIKTTQDIKTQDIKSEDEIILITDIRYDNVEALVCYLIIAGYLKETQLPEKNVIIGPDYLTALSIYLLKKQIWKIPKKYIGKTFDQTSLEYIHEQVMTADFIEKLWSNQNSFLNIKYKPPKYDFEKTDSEDYHATRHCCFSRQKNKGKKERRIDITKWDYECYGLVFFALLQKQYWSGATQLIEKGYIRIHHILFGCVLLEDEANSWKTSKIMKEKLQHLKSAFTESAIIITSCIYEADVKAAKEYSDGKKIGSKEERTSWNKVDIEFGDCINHSGRLLINHGLTTDAIVTENNTFLENETVQKILNKTWYGSERVNCQAIFIFTILAAVHLFVLPLLMLNMEAWPLLWFYKKYKLPFMKVLIHMLGFLVLLNAYAYMLLFDYGDDGITNSDCFIIALIASFAVDEIKQVTVAILRGKIKRYTTDMWNVSDWLFIMGYATGMILRAGEGIGFQTASKCLLVVAFMLLCIRILNLCCMTEFLGPKLVIIKKMIKDTIAFMIIMAVITVWFSVSNYALLYPNSQFSLAMIETILSNGVWMLFGELNLDADSCKK</sequence>
<dbReference type="PANTHER" id="PTHR13800:SF1">
    <property type="entry name" value="TRANSIENT RECEPTOR POTENTIAL CATION CHANNEL TRPM"/>
    <property type="match status" value="1"/>
</dbReference>
<evidence type="ECO:0000256" key="1">
    <source>
        <dbReference type="ARBA" id="ARBA00022723"/>
    </source>
</evidence>
<evidence type="ECO:0000313" key="9">
    <source>
        <dbReference type="Proteomes" id="UP000596742"/>
    </source>
</evidence>
<evidence type="ECO:0000256" key="4">
    <source>
        <dbReference type="PROSITE-ProRule" id="PRU00228"/>
    </source>
</evidence>
<feature type="transmembrane region" description="Helical" evidence="6">
    <location>
        <begin position="992"/>
        <end position="1013"/>
    </location>
</feature>
<dbReference type="AlphaFoldDB" id="A0A8B6BXZ6"/>
<dbReference type="InterPro" id="IPR000433">
    <property type="entry name" value="Znf_ZZ"/>
</dbReference>
<gene>
    <name evidence="8" type="ORF">MGAL_10B060911</name>
</gene>
<keyword evidence="2 4" id="KW-0863">Zinc-finger</keyword>
<dbReference type="InterPro" id="IPR043145">
    <property type="entry name" value="Znf_ZZ_sf"/>
</dbReference>
<dbReference type="EMBL" id="UYJE01000844">
    <property type="protein sequence ID" value="VDH96912.1"/>
    <property type="molecule type" value="Genomic_DNA"/>
</dbReference>
<dbReference type="Proteomes" id="UP000596742">
    <property type="component" value="Unassembled WGS sequence"/>
</dbReference>
<keyword evidence="6" id="KW-1133">Transmembrane helix</keyword>
<keyword evidence="6" id="KW-0812">Transmembrane</keyword>
<evidence type="ECO:0000256" key="6">
    <source>
        <dbReference type="SAM" id="Phobius"/>
    </source>
</evidence>
<name>A0A8B6BXZ6_MYTGA</name>
<dbReference type="Pfam" id="PF00569">
    <property type="entry name" value="ZZ"/>
    <property type="match status" value="1"/>
</dbReference>
<evidence type="ECO:0000259" key="7">
    <source>
        <dbReference type="PROSITE" id="PS50135"/>
    </source>
</evidence>
<keyword evidence="3" id="KW-0862">Zinc</keyword>
<evidence type="ECO:0000313" key="8">
    <source>
        <dbReference type="EMBL" id="VDH96912.1"/>
    </source>
</evidence>
<reference evidence="8" key="1">
    <citation type="submission" date="2018-11" db="EMBL/GenBank/DDBJ databases">
        <authorList>
            <person name="Alioto T."/>
            <person name="Alioto T."/>
        </authorList>
    </citation>
    <scope>NUCLEOTIDE SEQUENCE</scope>
</reference>
<feature type="transmembrane region" description="Helical" evidence="6">
    <location>
        <begin position="922"/>
        <end position="940"/>
    </location>
</feature>
<dbReference type="PROSITE" id="PS50135">
    <property type="entry name" value="ZF_ZZ_2"/>
    <property type="match status" value="1"/>
</dbReference>
<dbReference type="GO" id="GO:0008270">
    <property type="term" value="F:zinc ion binding"/>
    <property type="evidence" value="ECO:0007669"/>
    <property type="project" value="UniProtKB-KW"/>
</dbReference>
<dbReference type="OrthoDB" id="7873042at2759"/>
<feature type="compositionally biased region" description="Basic and acidic residues" evidence="5">
    <location>
        <begin position="21"/>
        <end position="43"/>
    </location>
</feature>
<feature type="transmembrane region" description="Helical" evidence="6">
    <location>
        <begin position="816"/>
        <end position="836"/>
    </location>
</feature>
<feature type="domain" description="ZZ-type" evidence="7">
    <location>
        <begin position="149"/>
        <end position="201"/>
    </location>
</feature>
<comment type="caution">
    <text evidence="8">The sequence shown here is derived from an EMBL/GenBank/DDBJ whole genome shotgun (WGS) entry which is preliminary data.</text>
</comment>
<evidence type="ECO:0000256" key="3">
    <source>
        <dbReference type="ARBA" id="ARBA00022833"/>
    </source>
</evidence>
<feature type="transmembrane region" description="Helical" evidence="6">
    <location>
        <begin position="857"/>
        <end position="877"/>
    </location>
</feature>
<feature type="region of interest" description="Disordered" evidence="5">
    <location>
        <begin position="1"/>
        <end position="43"/>
    </location>
</feature>
<dbReference type="PANTHER" id="PTHR13800">
    <property type="entry name" value="TRANSIENT RECEPTOR POTENTIAL CATION CHANNEL, SUBFAMILY M, MEMBER 6"/>
    <property type="match status" value="1"/>
</dbReference>
<dbReference type="PROSITE" id="PS01357">
    <property type="entry name" value="ZF_ZZ_1"/>
    <property type="match status" value="1"/>
</dbReference>
<dbReference type="GO" id="GO:0005261">
    <property type="term" value="F:monoatomic cation channel activity"/>
    <property type="evidence" value="ECO:0007669"/>
    <property type="project" value="TreeGrafter"/>
</dbReference>
<proteinExistence type="predicted"/>
<accession>A0A8B6BXZ6</accession>